<evidence type="ECO:0000313" key="4">
    <source>
        <dbReference type="Proteomes" id="UP000544127"/>
    </source>
</evidence>
<accession>A0A7K6BIX6</accession>
<dbReference type="OrthoDB" id="1047367at2759"/>
<gene>
    <name evidence="3" type="primary">Rsc1a1</name>
    <name evidence="3" type="ORF">UPUEPO_R00380</name>
</gene>
<feature type="compositionally biased region" description="Basic and acidic residues" evidence="1">
    <location>
        <begin position="379"/>
        <end position="398"/>
    </location>
</feature>
<sequence>MPSLPASDGFQNPVQSSGLNSKICNPTNQLLDRSVSAPASVCSSESSLAEPTGPGASKSYESSTKCQITPEEDHLLLQHLSSNTSLADTDPSPLAGEGTWCSPACLSQETLKEPSIADGLKGQEHSQEQPLEGTEENSVADTAAAHRQSNDLCVSLEQEPKCELPVDQPTCKDPRKECLEEQTAIETSCHSAAVEKPVVEEASQPEHLPEETIGDGEEKARLCCMKGSIQTSASCSCVHTEVFMEIDVVEQSAADIHSSASQQRQEAQSSGVSDLSSDAFSMEMELLKSVSSLSDPLPTSAGLQPECTKEAPAKLSDLVPEGSSSPSGIHQLDTEAGGPSEEPCSSLASALKELHKLLIINRKAECKPLSSEEGSQLEVSHREPAAQKGLSDSEEKGSDPANQEQGCSLCEVRPEGGRAEEKQLGDSGTENITSEAVSHTQSALGEHVLEIQRFAAKSDSVLVNSAAASGQQQSSEQAEVLAEGSQSPASPALEQNTYVSSTPALVEDAAQATRSLFTEAPGRSSGSAPEGPWLLGGCEDPLLNPLAGHLSDVPPPPAFPAADVDRILSAGFTTREALEALERANGNADLALLILLAKSIVVPT</sequence>
<proteinExistence type="predicted"/>
<dbReference type="Proteomes" id="UP000544127">
    <property type="component" value="Unassembled WGS sequence"/>
</dbReference>
<feature type="region of interest" description="Disordered" evidence="1">
    <location>
        <begin position="467"/>
        <end position="493"/>
    </location>
</feature>
<organism evidence="3 4">
    <name type="scientific">Upupa epops</name>
    <name type="common">Eurasian hoopoe</name>
    <dbReference type="NCBI Taxonomy" id="57439"/>
    <lineage>
        <taxon>Eukaryota</taxon>
        <taxon>Metazoa</taxon>
        <taxon>Chordata</taxon>
        <taxon>Craniata</taxon>
        <taxon>Vertebrata</taxon>
        <taxon>Euteleostomi</taxon>
        <taxon>Archelosauria</taxon>
        <taxon>Archosauria</taxon>
        <taxon>Dinosauria</taxon>
        <taxon>Saurischia</taxon>
        <taxon>Theropoda</taxon>
        <taxon>Coelurosauria</taxon>
        <taxon>Aves</taxon>
        <taxon>Neognathae</taxon>
        <taxon>Neoaves</taxon>
        <taxon>Telluraves</taxon>
        <taxon>Coraciimorphae</taxon>
        <taxon>Bucerotiformes</taxon>
        <taxon>Upupidae</taxon>
        <taxon>Upupa</taxon>
    </lineage>
</organism>
<feature type="region of interest" description="Disordered" evidence="1">
    <location>
        <begin position="369"/>
        <end position="407"/>
    </location>
</feature>
<dbReference type="EMBL" id="VZRI01014051">
    <property type="protein sequence ID" value="NWV01722.1"/>
    <property type="molecule type" value="Genomic_DNA"/>
</dbReference>
<dbReference type="PROSITE" id="PS50030">
    <property type="entry name" value="UBA"/>
    <property type="match status" value="1"/>
</dbReference>
<feature type="non-terminal residue" evidence="3">
    <location>
        <position position="604"/>
    </location>
</feature>
<dbReference type="InterPro" id="IPR015940">
    <property type="entry name" value="UBA"/>
</dbReference>
<evidence type="ECO:0000259" key="2">
    <source>
        <dbReference type="PROSITE" id="PS50030"/>
    </source>
</evidence>
<feature type="compositionally biased region" description="Polar residues" evidence="1">
    <location>
        <begin position="9"/>
        <end position="31"/>
    </location>
</feature>
<evidence type="ECO:0000313" key="3">
    <source>
        <dbReference type="EMBL" id="NWV01722.1"/>
    </source>
</evidence>
<feature type="non-terminal residue" evidence="3">
    <location>
        <position position="1"/>
    </location>
</feature>
<dbReference type="InterPro" id="IPR009060">
    <property type="entry name" value="UBA-like_sf"/>
</dbReference>
<feature type="compositionally biased region" description="Polar residues" evidence="1">
    <location>
        <begin position="484"/>
        <end position="493"/>
    </location>
</feature>
<evidence type="ECO:0000256" key="1">
    <source>
        <dbReference type="SAM" id="MobiDB-lite"/>
    </source>
</evidence>
<keyword evidence="4" id="KW-1185">Reference proteome</keyword>
<dbReference type="PANTHER" id="PTHR15397">
    <property type="entry name" value="SODIUM-GLUCOSE COTRANSPORTER REGULATORY PROTEIN -RELATED"/>
    <property type="match status" value="1"/>
</dbReference>
<dbReference type="AlphaFoldDB" id="A0A7K6BIX6"/>
<feature type="region of interest" description="Disordered" evidence="1">
    <location>
        <begin position="1"/>
        <end position="72"/>
    </location>
</feature>
<feature type="domain" description="UBA" evidence="2">
    <location>
        <begin position="558"/>
        <end position="598"/>
    </location>
</feature>
<feature type="region of interest" description="Disordered" evidence="1">
    <location>
        <begin position="119"/>
        <end position="143"/>
    </location>
</feature>
<feature type="compositionally biased region" description="Low complexity" evidence="1">
    <location>
        <begin position="34"/>
        <end position="51"/>
    </location>
</feature>
<name>A0A7K6BIX6_UPUEP</name>
<reference evidence="3 4" key="1">
    <citation type="submission" date="2019-09" db="EMBL/GenBank/DDBJ databases">
        <title>Bird 10,000 Genomes (B10K) Project - Family phase.</title>
        <authorList>
            <person name="Zhang G."/>
        </authorList>
    </citation>
    <scope>NUCLEOTIDE SEQUENCE [LARGE SCALE GENOMIC DNA]</scope>
    <source>
        <strain evidence="3">B10K-DU-012-37</strain>
    </source>
</reference>
<feature type="region of interest" description="Disordered" evidence="1">
    <location>
        <begin position="316"/>
        <end position="345"/>
    </location>
</feature>
<dbReference type="Pfam" id="PF00627">
    <property type="entry name" value="UBA"/>
    <property type="match status" value="1"/>
</dbReference>
<dbReference type="SUPFAM" id="SSF46934">
    <property type="entry name" value="UBA-like"/>
    <property type="match status" value="1"/>
</dbReference>
<feature type="compositionally biased region" description="Low complexity" evidence="1">
    <location>
        <begin position="467"/>
        <end position="479"/>
    </location>
</feature>
<dbReference type="PANTHER" id="PTHR15397:SF3">
    <property type="entry name" value="DNA DAMAGE INDUCIBLE 1 HOMOLOG 2"/>
    <property type="match status" value="1"/>
</dbReference>
<comment type="caution">
    <text evidence="3">The sequence shown here is derived from an EMBL/GenBank/DDBJ whole genome shotgun (WGS) entry which is preliminary data.</text>
</comment>
<dbReference type="SMART" id="SM00165">
    <property type="entry name" value="UBA"/>
    <property type="match status" value="1"/>
</dbReference>
<protein>
    <submittedName>
        <fullName evidence="3">RSCA1 protein</fullName>
    </submittedName>
</protein>